<keyword evidence="4" id="KW-1185">Reference proteome</keyword>
<organism evidence="3 4">
    <name type="scientific">Kipferlia bialata</name>
    <dbReference type="NCBI Taxonomy" id="797122"/>
    <lineage>
        <taxon>Eukaryota</taxon>
        <taxon>Metamonada</taxon>
        <taxon>Carpediemonas-like organisms</taxon>
        <taxon>Kipferlia</taxon>
    </lineage>
</organism>
<feature type="region of interest" description="Disordered" evidence="1">
    <location>
        <begin position="1"/>
        <end position="22"/>
    </location>
</feature>
<name>A0A9K3D4D8_9EUKA</name>
<feature type="non-terminal residue" evidence="3">
    <location>
        <position position="1"/>
    </location>
</feature>
<proteinExistence type="predicted"/>
<feature type="compositionally biased region" description="Low complexity" evidence="1">
    <location>
        <begin position="1"/>
        <end position="20"/>
    </location>
</feature>
<feature type="transmembrane region" description="Helical" evidence="2">
    <location>
        <begin position="77"/>
        <end position="95"/>
    </location>
</feature>
<evidence type="ECO:0000313" key="3">
    <source>
        <dbReference type="EMBL" id="GIQ87653.1"/>
    </source>
</evidence>
<feature type="transmembrane region" description="Helical" evidence="2">
    <location>
        <begin position="150"/>
        <end position="174"/>
    </location>
</feature>
<evidence type="ECO:0000313" key="4">
    <source>
        <dbReference type="Proteomes" id="UP000265618"/>
    </source>
</evidence>
<dbReference type="EMBL" id="BDIP01003397">
    <property type="protein sequence ID" value="GIQ87653.1"/>
    <property type="molecule type" value="Genomic_DNA"/>
</dbReference>
<keyword evidence="2" id="KW-0472">Membrane</keyword>
<keyword evidence="2" id="KW-0812">Transmembrane</keyword>
<keyword evidence="2" id="KW-1133">Transmembrane helix</keyword>
<dbReference type="Proteomes" id="UP000265618">
    <property type="component" value="Unassembled WGS sequence"/>
</dbReference>
<feature type="transmembrane region" description="Helical" evidence="2">
    <location>
        <begin position="245"/>
        <end position="263"/>
    </location>
</feature>
<sequence>PSMTAATTTAPTPTASASASIQPVSVEPMPHMASAMPGSIMQSANPVPSGVQPLGCGKDRKPPTEGPENLVKYTRNMGYAAPLFCILPLILMIPVEPDMLMALAVEEPDDWELSWDLAYKILIKIAELIVNNSSGSGGSSSGGGMDLDTALALMIIFFTFIQILLVLIGLNLALGGPGGIKKRLPYIKDAKAAERNKTFMVLYKIFMGCYTVQVVYELILFFLAGFNMFLDVTEMSFTVALPFRFLRTLAAWACIPLAIGMAYHTHQIPEDAPVLGLPEKQK</sequence>
<reference evidence="3 4" key="1">
    <citation type="journal article" date="2018" name="PLoS ONE">
        <title>The draft genome of Kipferlia bialata reveals reductive genome evolution in fornicate parasites.</title>
        <authorList>
            <person name="Tanifuji G."/>
            <person name="Takabayashi S."/>
            <person name="Kume K."/>
            <person name="Takagi M."/>
            <person name="Nakayama T."/>
            <person name="Kamikawa R."/>
            <person name="Inagaki Y."/>
            <person name="Hashimoto T."/>
        </authorList>
    </citation>
    <scope>NUCLEOTIDE SEQUENCE [LARGE SCALE GENOMIC DNA]</scope>
    <source>
        <strain evidence="3">NY0173</strain>
    </source>
</reference>
<accession>A0A9K3D4D8</accession>
<feature type="transmembrane region" description="Helical" evidence="2">
    <location>
        <begin position="201"/>
        <end position="225"/>
    </location>
</feature>
<evidence type="ECO:0000256" key="2">
    <source>
        <dbReference type="SAM" id="Phobius"/>
    </source>
</evidence>
<dbReference type="AlphaFoldDB" id="A0A9K3D4D8"/>
<evidence type="ECO:0000256" key="1">
    <source>
        <dbReference type="SAM" id="MobiDB-lite"/>
    </source>
</evidence>
<protein>
    <submittedName>
        <fullName evidence="3">Uncharacterized protein</fullName>
    </submittedName>
</protein>
<gene>
    <name evidence="3" type="ORF">KIPB_009736</name>
</gene>
<comment type="caution">
    <text evidence="3">The sequence shown here is derived from an EMBL/GenBank/DDBJ whole genome shotgun (WGS) entry which is preliminary data.</text>
</comment>